<evidence type="ECO:0000313" key="14">
    <source>
        <dbReference type="Proteomes" id="UP000470497"/>
    </source>
</evidence>
<dbReference type="EMBL" id="AABEQV010000003">
    <property type="protein sequence ID" value="EAG9856879.1"/>
    <property type="molecule type" value="Genomic_DNA"/>
</dbReference>
<name>A0A457EDQ6_LISMN</name>
<evidence type="ECO:0000313" key="5">
    <source>
        <dbReference type="EMBL" id="EAH0218089.1"/>
    </source>
</evidence>
<evidence type="ECO:0000313" key="12">
    <source>
        <dbReference type="Proteomes" id="UP000383365"/>
    </source>
</evidence>
<dbReference type="Proteomes" id="UP000371553">
    <property type="component" value="Unassembled WGS sequence"/>
</dbReference>
<evidence type="ECO:0000313" key="11">
    <source>
        <dbReference type="Proteomes" id="UP000371553"/>
    </source>
</evidence>
<evidence type="ECO:0000313" key="19">
    <source>
        <dbReference type="Proteomes" id="UP000548826"/>
    </source>
</evidence>
<dbReference type="EMBL" id="AAARIE010000006">
    <property type="protein sequence ID" value="EAE2660005.1"/>
    <property type="molecule type" value="Genomic_DNA"/>
</dbReference>
<dbReference type="Proteomes" id="UP000383365">
    <property type="component" value="Unassembled WGS sequence"/>
</dbReference>
<gene>
    <name evidence="10" type="ORF">BES38_04390</name>
    <name evidence="2" type="ORF">CD20_00195</name>
    <name evidence="6" type="ORF">D4271_06470</name>
    <name evidence="4" type="ORF">D4C60_07735</name>
    <name evidence="5" type="ORF">D4D89_07160</name>
    <name evidence="7" type="ORF">D5M70_11055</name>
    <name evidence="1" type="ORF">E0I39_07225</name>
    <name evidence="3" type="ORF">E1V33_07550</name>
    <name evidence="8" type="ORF">FJU19_07065</name>
    <name evidence="9" type="ORF">G3R95_001465</name>
</gene>
<reference evidence="10" key="3">
    <citation type="submission" date="2022-06" db="EMBL/GenBank/DDBJ databases">
        <title>Complete genomes of Listeria monocytogenes strains L58-55 and 6179.</title>
        <authorList>
            <person name="Schmitz-Esser S."/>
            <person name="Tibbs-Cortes B.W."/>
        </authorList>
    </citation>
    <scope>NUCLEOTIDE SEQUENCE</scope>
    <source>
        <strain evidence="10">L58-55</strain>
    </source>
</reference>
<dbReference type="Proteomes" id="UP000529135">
    <property type="component" value="Unassembled WGS sequence"/>
</dbReference>
<evidence type="ECO:0000313" key="6">
    <source>
        <dbReference type="EMBL" id="EAH1615046.1"/>
    </source>
</evidence>
<evidence type="ECO:0000313" key="10">
    <source>
        <dbReference type="EMBL" id="UUJ80452.1"/>
    </source>
</evidence>
<dbReference type="Proteomes" id="UP000548826">
    <property type="component" value="Unassembled WGS sequence"/>
</dbReference>
<evidence type="ECO:0000313" key="3">
    <source>
        <dbReference type="EMBL" id="EAE2660005.1"/>
    </source>
</evidence>
<dbReference type="EMBL" id="AABFMV010000003">
    <property type="protein sequence ID" value="EAH1615046.1"/>
    <property type="molecule type" value="Genomic_DNA"/>
</dbReference>
<evidence type="ECO:0000313" key="18">
    <source>
        <dbReference type="Proteomes" id="UP000529135"/>
    </source>
</evidence>
<evidence type="ECO:0000313" key="7">
    <source>
        <dbReference type="EMBL" id="EAH3127846.1"/>
    </source>
</evidence>
<evidence type="ECO:0000313" key="1">
    <source>
        <dbReference type="EMBL" id="EAC4482676.1"/>
    </source>
</evidence>
<organism evidence="3 12">
    <name type="scientific">Listeria monocytogenes</name>
    <dbReference type="NCBI Taxonomy" id="1639"/>
    <lineage>
        <taxon>Bacteria</taxon>
        <taxon>Bacillati</taxon>
        <taxon>Bacillota</taxon>
        <taxon>Bacilli</taxon>
        <taxon>Bacillales</taxon>
        <taxon>Listeriaceae</taxon>
        <taxon>Listeria</taxon>
    </lineage>
</organism>
<dbReference type="AlphaFoldDB" id="A0A457EDQ6"/>
<reference evidence="2 11" key="1">
    <citation type="submission" date="2018-06" db="EMBL/GenBank/DDBJ databases">
        <authorList>
            <consortium name="GenomeTrakr: Next Generation Sequencing Network for Food Pathogen Tracability"/>
        </authorList>
    </citation>
    <scope>NUCLEOTIDE SEQUENCE [LARGE SCALE GENOMIC DNA]</scope>
    <source>
        <strain evidence="2 11">NYAG13B12507-5</strain>
    </source>
</reference>
<dbReference type="EMBL" id="AAJEKY010000003">
    <property type="protein sequence ID" value="ECL0130849.1"/>
    <property type="molecule type" value="Genomic_DNA"/>
</dbReference>
<protein>
    <submittedName>
        <fullName evidence="10">Epimerase</fullName>
    </submittedName>
</protein>
<evidence type="ECO:0000313" key="8">
    <source>
        <dbReference type="EMBL" id="ECL0130849.1"/>
    </source>
</evidence>
<dbReference type="Proteomes" id="UP000517258">
    <property type="component" value="Unassembled WGS sequence"/>
</dbReference>
<dbReference type="EMBL" id="AAAIJX010000003">
    <property type="protein sequence ID" value="EAC4482676.1"/>
    <property type="molecule type" value="Genomic_DNA"/>
</dbReference>
<accession>A0A457EDQ6</accession>
<evidence type="ECO:0000313" key="16">
    <source>
        <dbReference type="Proteomes" id="UP000517258"/>
    </source>
</evidence>
<dbReference type="Proteomes" id="UP000478945">
    <property type="component" value="Unassembled WGS sequence"/>
</dbReference>
<dbReference type="EMBL" id="AABGFX010000009">
    <property type="protein sequence ID" value="EAH3127846.1"/>
    <property type="molecule type" value="Genomic_DNA"/>
</dbReference>
<dbReference type="RefSeq" id="WP_046155049.1">
    <property type="nucleotide sequence ID" value="NZ_BAAFVI010000003.1"/>
</dbReference>
<dbReference type="EMBL" id="CP098507">
    <property type="protein sequence ID" value="UUJ80452.1"/>
    <property type="molecule type" value="Genomic_DNA"/>
</dbReference>
<evidence type="ECO:0000313" key="17">
    <source>
        <dbReference type="Proteomes" id="UP000525068"/>
    </source>
</evidence>
<evidence type="ECO:0000313" key="15">
    <source>
        <dbReference type="Proteomes" id="UP000478945"/>
    </source>
</evidence>
<proteinExistence type="predicted"/>
<reference evidence="12 13" key="2">
    <citation type="submission" date="2019-03" db="EMBL/GenBank/DDBJ databases">
        <authorList>
            <person name="Ashton P.M."/>
            <person name="Dallman T."/>
            <person name="Nair S."/>
            <person name="De Pinna E."/>
            <person name="Peters T."/>
            <person name="Grant K."/>
        </authorList>
    </citation>
    <scope>NUCLEOTIDE SEQUENCE [LARGE SCALE GENOMIC DNA]</scope>
    <source>
        <strain evidence="4 19">429821</strain>
        <strain evidence="6 17">562417</strain>
        <strain evidence="7 18">562428</strain>
        <strain evidence="5 16">563356</strain>
        <strain evidence="1 13">688377</strain>
        <strain evidence="8 15">760311</strain>
        <strain evidence="9 14">883775</strain>
        <strain evidence="3">RL15000161</strain>
    </source>
</reference>
<dbReference type="EMBL" id="AAAPCR010000001">
    <property type="protein sequence ID" value="EAD8144481.1"/>
    <property type="molecule type" value="Genomic_DNA"/>
</dbReference>
<evidence type="ECO:0000313" key="9">
    <source>
        <dbReference type="EMBL" id="EDP8409906.1"/>
    </source>
</evidence>
<dbReference type="Proteomes" id="UP000413786">
    <property type="component" value="Unassembled WGS sequence"/>
</dbReference>
<evidence type="ECO:0000313" key="4">
    <source>
        <dbReference type="EMBL" id="EAG9856879.1"/>
    </source>
</evidence>
<sequence length="116" mass="13293">MDKSNLTMFGEEFITSSRDRSIRHLNSLLNQEIKAPSLQDIQYKLSTMNEEEKEFITLLGVMIVDNTLFNVLTMFEQSEDKLTLLANHENIVETSDGLAGELFTEDGWISKFSQVQ</sequence>
<dbReference type="Proteomes" id="UP000470497">
    <property type="component" value="Unassembled WGS sequence"/>
</dbReference>
<dbReference type="EMBL" id="AANOZB010000003">
    <property type="protein sequence ID" value="EDP8409906.1"/>
    <property type="molecule type" value="Genomic_DNA"/>
</dbReference>
<dbReference type="Proteomes" id="UP000193519">
    <property type="component" value="Chromosome"/>
</dbReference>
<evidence type="ECO:0000313" key="13">
    <source>
        <dbReference type="Proteomes" id="UP000413786"/>
    </source>
</evidence>
<dbReference type="EMBL" id="AABEVI010000003">
    <property type="protein sequence ID" value="EAH0218089.1"/>
    <property type="molecule type" value="Genomic_DNA"/>
</dbReference>
<dbReference type="Proteomes" id="UP000525068">
    <property type="component" value="Unassembled WGS sequence"/>
</dbReference>
<evidence type="ECO:0000313" key="2">
    <source>
        <dbReference type="EMBL" id="EAD8144481.1"/>
    </source>
</evidence>